<evidence type="ECO:0000256" key="4">
    <source>
        <dbReference type="RuleBase" id="RU003476"/>
    </source>
</evidence>
<dbReference type="PROSITE" id="PS00893">
    <property type="entry name" value="NUDIX_BOX"/>
    <property type="match status" value="1"/>
</dbReference>
<dbReference type="InterPro" id="IPR020084">
    <property type="entry name" value="NUDIX_hydrolase_CS"/>
</dbReference>
<comment type="cofactor">
    <cofactor evidence="1">
        <name>Mg(2+)</name>
        <dbReference type="ChEBI" id="CHEBI:18420"/>
    </cofactor>
</comment>
<dbReference type="Pfam" id="PF00293">
    <property type="entry name" value="NUDIX"/>
    <property type="match status" value="1"/>
</dbReference>
<keyword evidence="3 4" id="KW-0378">Hydrolase</keyword>
<evidence type="ECO:0000313" key="6">
    <source>
        <dbReference type="EMBL" id="GID13480.1"/>
    </source>
</evidence>
<evidence type="ECO:0000256" key="2">
    <source>
        <dbReference type="ARBA" id="ARBA00005582"/>
    </source>
</evidence>
<evidence type="ECO:0000256" key="1">
    <source>
        <dbReference type="ARBA" id="ARBA00001946"/>
    </source>
</evidence>
<protein>
    <recommendedName>
        <fullName evidence="5">Nudix hydrolase domain-containing protein</fullName>
    </recommendedName>
</protein>
<dbReference type="PROSITE" id="PS51462">
    <property type="entry name" value="NUDIX"/>
    <property type="match status" value="1"/>
</dbReference>
<comment type="caution">
    <text evidence="6">The sequence shown here is derived from an EMBL/GenBank/DDBJ whole genome shotgun (WGS) entry which is preliminary data.</text>
</comment>
<dbReference type="AlphaFoldDB" id="A0A8J3J7L1"/>
<name>A0A8J3J7L1_9ACTN</name>
<dbReference type="InterPro" id="IPR015797">
    <property type="entry name" value="NUDIX_hydrolase-like_dom_sf"/>
</dbReference>
<dbReference type="CDD" id="cd02883">
    <property type="entry name" value="NUDIX_Hydrolase"/>
    <property type="match status" value="1"/>
</dbReference>
<feature type="domain" description="Nudix hydrolase" evidence="5">
    <location>
        <begin position="47"/>
        <end position="180"/>
    </location>
</feature>
<dbReference type="InterPro" id="IPR000086">
    <property type="entry name" value="NUDIX_hydrolase_dom"/>
</dbReference>
<evidence type="ECO:0000256" key="3">
    <source>
        <dbReference type="ARBA" id="ARBA00022801"/>
    </source>
</evidence>
<evidence type="ECO:0000259" key="5">
    <source>
        <dbReference type="PROSITE" id="PS51462"/>
    </source>
</evidence>
<dbReference type="GO" id="GO:0016787">
    <property type="term" value="F:hydrolase activity"/>
    <property type="evidence" value="ECO:0007669"/>
    <property type="project" value="UniProtKB-KW"/>
</dbReference>
<reference evidence="6" key="1">
    <citation type="submission" date="2021-01" db="EMBL/GenBank/DDBJ databases">
        <title>Whole genome shotgun sequence of Actinocatenispora rupis NBRC 107355.</title>
        <authorList>
            <person name="Komaki H."/>
            <person name="Tamura T."/>
        </authorList>
    </citation>
    <scope>NUCLEOTIDE SEQUENCE</scope>
    <source>
        <strain evidence="6">NBRC 107355</strain>
    </source>
</reference>
<gene>
    <name evidence="6" type="ORF">Aru02nite_43690</name>
</gene>
<dbReference type="InterPro" id="IPR020476">
    <property type="entry name" value="Nudix_hydrolase"/>
</dbReference>
<organism evidence="6 7">
    <name type="scientific">Actinocatenispora rupis</name>
    <dbReference type="NCBI Taxonomy" id="519421"/>
    <lineage>
        <taxon>Bacteria</taxon>
        <taxon>Bacillati</taxon>
        <taxon>Actinomycetota</taxon>
        <taxon>Actinomycetes</taxon>
        <taxon>Micromonosporales</taxon>
        <taxon>Micromonosporaceae</taxon>
        <taxon>Actinocatenispora</taxon>
    </lineage>
</organism>
<comment type="similarity">
    <text evidence="2 4">Belongs to the Nudix hydrolase family.</text>
</comment>
<dbReference type="EMBL" id="BOMB01000024">
    <property type="protein sequence ID" value="GID13480.1"/>
    <property type="molecule type" value="Genomic_DNA"/>
</dbReference>
<dbReference type="RefSeq" id="WP_203660557.1">
    <property type="nucleotide sequence ID" value="NZ_BAAAZM010000011.1"/>
</dbReference>
<accession>A0A8J3J7L1</accession>
<dbReference type="Proteomes" id="UP000612808">
    <property type="component" value="Unassembled WGS sequence"/>
</dbReference>
<dbReference type="PRINTS" id="PR00502">
    <property type="entry name" value="NUDIXFAMILY"/>
</dbReference>
<sequence>MTIRRPSGLRGYAYFIGFRVFHRLPSRVRRRVVRTVAPTYTLGAVTLLLDAASVPAGVPAHVVPAEARILLLHQPPGFGWTLPGGLIERGEEPRACAARELAEEAGIELVPDTLTPAVPNAVVHPRGQWVDTVFVARIDPAAHPIAVDAVEVHEARWFPVSDLPRLTLPTARLVARYGIGPLAGHDGDVDAAVFDPQRT</sequence>
<keyword evidence="7" id="KW-1185">Reference proteome</keyword>
<dbReference type="PANTHER" id="PTHR43046:SF14">
    <property type="entry name" value="MUTT_NUDIX FAMILY PROTEIN"/>
    <property type="match status" value="1"/>
</dbReference>
<proteinExistence type="inferred from homology"/>
<dbReference type="Gene3D" id="3.90.79.10">
    <property type="entry name" value="Nucleoside Triphosphate Pyrophosphohydrolase"/>
    <property type="match status" value="1"/>
</dbReference>
<dbReference type="PANTHER" id="PTHR43046">
    <property type="entry name" value="GDP-MANNOSE MANNOSYL HYDROLASE"/>
    <property type="match status" value="1"/>
</dbReference>
<evidence type="ECO:0000313" key="7">
    <source>
        <dbReference type="Proteomes" id="UP000612808"/>
    </source>
</evidence>
<dbReference type="SUPFAM" id="SSF55811">
    <property type="entry name" value="Nudix"/>
    <property type="match status" value="1"/>
</dbReference>